<dbReference type="EMBL" id="SLZZ01000050">
    <property type="protein sequence ID" value="TCS72782.1"/>
    <property type="molecule type" value="Genomic_DNA"/>
</dbReference>
<dbReference type="Pfam" id="PF05016">
    <property type="entry name" value="ParE_toxin"/>
    <property type="match status" value="1"/>
</dbReference>
<evidence type="ECO:0000313" key="2">
    <source>
        <dbReference type="EMBL" id="TCS72782.1"/>
    </source>
</evidence>
<keyword evidence="3" id="KW-1185">Reference proteome</keyword>
<gene>
    <name evidence="2" type="ORF">EDD59_15012</name>
</gene>
<organism evidence="2 3">
    <name type="scientific">Muricomes intestini</name>
    <dbReference type="NCBI Taxonomy" id="1796634"/>
    <lineage>
        <taxon>Bacteria</taxon>
        <taxon>Bacillati</taxon>
        <taxon>Bacillota</taxon>
        <taxon>Clostridia</taxon>
        <taxon>Lachnospirales</taxon>
        <taxon>Lachnospiraceae</taxon>
        <taxon>Muricomes</taxon>
    </lineage>
</organism>
<proteinExistence type="predicted"/>
<dbReference type="InterPro" id="IPR007712">
    <property type="entry name" value="RelE/ParE_toxin"/>
</dbReference>
<dbReference type="OrthoDB" id="3268478at2"/>
<evidence type="ECO:0000313" key="3">
    <source>
        <dbReference type="Proteomes" id="UP000295726"/>
    </source>
</evidence>
<name>A0A4V2UQV2_9FIRM</name>
<comment type="caution">
    <text evidence="2">The sequence shown here is derived from an EMBL/GenBank/DDBJ whole genome shotgun (WGS) entry which is preliminary data.</text>
</comment>
<dbReference type="InterPro" id="IPR035093">
    <property type="entry name" value="RelE/ParE_toxin_dom_sf"/>
</dbReference>
<dbReference type="AlphaFoldDB" id="A0A4V2UQV2"/>
<sequence length="109" mass="12970">MIFKIEISDQADNDLRNIYEYIAFELQSPENASGQLDRFEKCIMGLDQMPERFREYEKEPWHSRGLHIMPVDNYCVLYIPDMEKALVTIIRVMYGGRDIDTQLELYTKL</sequence>
<accession>A0A4V2UQV2</accession>
<reference evidence="2 3" key="1">
    <citation type="submission" date="2019-03" db="EMBL/GenBank/DDBJ databases">
        <title>Genomic Encyclopedia of Type Strains, Phase IV (KMG-IV): sequencing the most valuable type-strain genomes for metagenomic binning, comparative biology and taxonomic classification.</title>
        <authorList>
            <person name="Goeker M."/>
        </authorList>
    </citation>
    <scope>NUCLEOTIDE SEQUENCE [LARGE SCALE GENOMIC DNA]</scope>
    <source>
        <strain evidence="2 3">DSM 29489</strain>
    </source>
</reference>
<keyword evidence="1" id="KW-1277">Toxin-antitoxin system</keyword>
<dbReference type="Proteomes" id="UP000295726">
    <property type="component" value="Unassembled WGS sequence"/>
</dbReference>
<dbReference type="Gene3D" id="3.30.2310.20">
    <property type="entry name" value="RelE-like"/>
    <property type="match status" value="1"/>
</dbReference>
<protein>
    <submittedName>
        <fullName evidence="2">Toxin ParE1/3/4</fullName>
    </submittedName>
</protein>
<dbReference type="RefSeq" id="WP_132384176.1">
    <property type="nucleotide sequence ID" value="NZ_DAIUIF010000120.1"/>
</dbReference>
<evidence type="ECO:0000256" key="1">
    <source>
        <dbReference type="ARBA" id="ARBA00022649"/>
    </source>
</evidence>